<protein>
    <submittedName>
        <fullName evidence="2">Methyltransferase</fullName>
    </submittedName>
</protein>
<reference evidence="2 3" key="1">
    <citation type="submission" date="2024-08" db="EMBL/GenBank/DDBJ databases">
        <title>Genome sequence of Streptomyces aureus CACIA-1.46HGO.</title>
        <authorList>
            <person name="Evangelista-Martinez Z."/>
        </authorList>
    </citation>
    <scope>NUCLEOTIDE SEQUENCE [LARGE SCALE GENOMIC DNA]</scope>
    <source>
        <strain evidence="2 3">CACIA-1.46HGO</strain>
    </source>
</reference>
<accession>A0ABV4SCZ6</accession>
<proteinExistence type="predicted"/>
<sequence>MDWSAWHDQYDLADSWMAQRLQTVQAQVGAALSGAPDGDLRVLSLCAGEGRDLLDVLAGHPRRDDVRAKLVELDARNTSAAAERAGRAGLQHVEVVTGDAGLIDQYEDTAPADLVLICGVFGNIADADIEHTIAACSQLCKAGGTVIWTRHRAAPDRVPQICEWFEAQGFALQWLSAADAGFGVGVHRFAGTPHPLRRGDRLFEFIGYDVLRQAATTESTAGNKRTPHGRRQL</sequence>
<dbReference type="GO" id="GO:0008168">
    <property type="term" value="F:methyltransferase activity"/>
    <property type="evidence" value="ECO:0007669"/>
    <property type="project" value="UniProtKB-KW"/>
</dbReference>
<dbReference type="InterPro" id="IPR013217">
    <property type="entry name" value="Methyltransf_12"/>
</dbReference>
<dbReference type="Proteomes" id="UP001571476">
    <property type="component" value="Unassembled WGS sequence"/>
</dbReference>
<organism evidence="2 3">
    <name type="scientific">Streptomyces aureus</name>
    <dbReference type="NCBI Taxonomy" id="193461"/>
    <lineage>
        <taxon>Bacteria</taxon>
        <taxon>Bacillati</taxon>
        <taxon>Actinomycetota</taxon>
        <taxon>Actinomycetes</taxon>
        <taxon>Kitasatosporales</taxon>
        <taxon>Streptomycetaceae</taxon>
        <taxon>Streptomyces</taxon>
    </lineage>
</organism>
<dbReference type="SUPFAM" id="SSF53335">
    <property type="entry name" value="S-adenosyl-L-methionine-dependent methyltransferases"/>
    <property type="match status" value="1"/>
</dbReference>
<dbReference type="EMBL" id="JBGOSP010000004">
    <property type="protein sequence ID" value="MFA3836301.1"/>
    <property type="molecule type" value="Genomic_DNA"/>
</dbReference>
<keyword evidence="2" id="KW-0489">Methyltransferase</keyword>
<keyword evidence="2" id="KW-0808">Transferase</keyword>
<dbReference type="CDD" id="cd02440">
    <property type="entry name" value="AdoMet_MTases"/>
    <property type="match status" value="1"/>
</dbReference>
<keyword evidence="3" id="KW-1185">Reference proteome</keyword>
<dbReference type="Pfam" id="PF08242">
    <property type="entry name" value="Methyltransf_12"/>
    <property type="match status" value="1"/>
</dbReference>
<comment type="caution">
    <text evidence="2">The sequence shown here is derived from an EMBL/GenBank/DDBJ whole genome shotgun (WGS) entry which is preliminary data.</text>
</comment>
<evidence type="ECO:0000313" key="2">
    <source>
        <dbReference type="EMBL" id="MFA3836301.1"/>
    </source>
</evidence>
<dbReference type="RefSeq" id="WP_372562136.1">
    <property type="nucleotide sequence ID" value="NZ_JBGOSP010000004.1"/>
</dbReference>
<feature type="domain" description="Methyltransferase type 12" evidence="1">
    <location>
        <begin position="46"/>
        <end position="145"/>
    </location>
</feature>
<name>A0ABV4SCZ6_9ACTN</name>
<evidence type="ECO:0000313" key="3">
    <source>
        <dbReference type="Proteomes" id="UP001571476"/>
    </source>
</evidence>
<gene>
    <name evidence="2" type="ORF">ACEG43_08945</name>
</gene>
<evidence type="ECO:0000259" key="1">
    <source>
        <dbReference type="Pfam" id="PF08242"/>
    </source>
</evidence>
<dbReference type="InterPro" id="IPR029063">
    <property type="entry name" value="SAM-dependent_MTases_sf"/>
</dbReference>
<dbReference type="Gene3D" id="3.40.50.150">
    <property type="entry name" value="Vaccinia Virus protein VP39"/>
    <property type="match status" value="1"/>
</dbReference>
<dbReference type="GO" id="GO:0032259">
    <property type="term" value="P:methylation"/>
    <property type="evidence" value="ECO:0007669"/>
    <property type="project" value="UniProtKB-KW"/>
</dbReference>